<dbReference type="Proteomes" id="UP000825258">
    <property type="component" value="Chromosome"/>
</dbReference>
<name>A0ABN6HTT7_9FLAO</name>
<dbReference type="NCBIfam" id="NF007640">
    <property type="entry name" value="PRK10307.1"/>
    <property type="match status" value="1"/>
</dbReference>
<keyword evidence="1" id="KW-0472">Membrane</keyword>
<dbReference type="CDD" id="cd03794">
    <property type="entry name" value="GT4_WbuB-like"/>
    <property type="match status" value="1"/>
</dbReference>
<accession>A0ABN6HTT7</accession>
<feature type="transmembrane region" description="Helical" evidence="1">
    <location>
        <begin position="84"/>
        <end position="103"/>
    </location>
</feature>
<protein>
    <submittedName>
        <fullName evidence="3">Colanic acid biosynthesis glycosyltransferase WcaI</fullName>
    </submittedName>
</protein>
<dbReference type="Gene3D" id="3.40.50.2000">
    <property type="entry name" value="Glycogen Phosphorylase B"/>
    <property type="match status" value="2"/>
</dbReference>
<dbReference type="Pfam" id="PF00534">
    <property type="entry name" value="Glycos_transf_1"/>
    <property type="match status" value="1"/>
</dbReference>
<organism evidence="3 4">
    <name type="scientific">Flavobacterium okayamense</name>
    <dbReference type="NCBI Taxonomy" id="2830782"/>
    <lineage>
        <taxon>Bacteria</taxon>
        <taxon>Pseudomonadati</taxon>
        <taxon>Bacteroidota</taxon>
        <taxon>Flavobacteriia</taxon>
        <taxon>Flavobacteriales</taxon>
        <taxon>Flavobacteriaceae</taxon>
        <taxon>Flavobacterium</taxon>
    </lineage>
</organism>
<sequence length="412" mass="47393">MSKKITIITANYYPEDTAIGLYTTQFADYLKSNGFEVTVLTGFPYYPQWEINTDYKEKKAFYTETNNEIKIIRFKQFVPKKVNLLGRILMILSFNFGLFINLFKLKKSDLIISVVPYTTNSIIGKFYSYFNKTKFWIHIQDFEFDLLIDSGIGTKNSFFKSLFFKILLKTESLLLNSADIISSISTSMIQKIYEKSNPKEVFYFPNWVSIDNINPTTSQHHPYFNSNKYNLLYSGNIGEKQDWDFFIEFCKLIKPEDDLNITIVGNGGYYNTLRERASNFEFVKFKDVVPYSDLSNLLCTADCHFLFQKSDVIDSVMPSKLLGMMASAKPSIITGNKNSEVNNILSNSSGGYYIASNNVKEVYEKVISLKNNAEKSSNMGAQAREFVKNNFSDKAVLDSFIVKINDVLHEER</sequence>
<keyword evidence="1" id="KW-1133">Transmembrane helix</keyword>
<dbReference type="RefSeq" id="WP_221259436.1">
    <property type="nucleotide sequence ID" value="NZ_AP024749.1"/>
</dbReference>
<evidence type="ECO:0000256" key="1">
    <source>
        <dbReference type="SAM" id="Phobius"/>
    </source>
</evidence>
<gene>
    <name evidence="3" type="primary">wcaI</name>
    <name evidence="3" type="ORF">KK2020170_07000</name>
</gene>
<feature type="domain" description="Glycosyl transferase family 1" evidence="2">
    <location>
        <begin position="224"/>
        <end position="385"/>
    </location>
</feature>
<reference evidence="3 4" key="1">
    <citation type="submission" date="2021-06" db="EMBL/GenBank/DDBJ databases">
        <title>Whole genome sequences of Flavobacterium sp. KK2020170 and assembly.</title>
        <authorList>
            <person name="Kitahara K."/>
            <person name="Miyoshi S."/>
            <person name="Uesaka K."/>
        </authorList>
    </citation>
    <scope>NUCLEOTIDE SEQUENCE [LARGE SCALE GENOMIC DNA]</scope>
    <source>
        <strain evidence="3 4">KK2020170</strain>
    </source>
</reference>
<dbReference type="PANTHER" id="PTHR12526:SF609">
    <property type="entry name" value="LIPOPOLYSACCHARIDE BIOSYNTHESIS PROTEIN"/>
    <property type="match status" value="1"/>
</dbReference>
<evidence type="ECO:0000313" key="3">
    <source>
        <dbReference type="EMBL" id="BCY27832.1"/>
    </source>
</evidence>
<dbReference type="SUPFAM" id="SSF53756">
    <property type="entry name" value="UDP-Glycosyltransferase/glycogen phosphorylase"/>
    <property type="match status" value="1"/>
</dbReference>
<evidence type="ECO:0000259" key="2">
    <source>
        <dbReference type="Pfam" id="PF00534"/>
    </source>
</evidence>
<dbReference type="PANTHER" id="PTHR12526">
    <property type="entry name" value="GLYCOSYLTRANSFERASE"/>
    <property type="match status" value="1"/>
</dbReference>
<keyword evidence="4" id="KW-1185">Reference proteome</keyword>
<proteinExistence type="predicted"/>
<dbReference type="EMBL" id="AP024749">
    <property type="protein sequence ID" value="BCY27832.1"/>
    <property type="molecule type" value="Genomic_DNA"/>
</dbReference>
<evidence type="ECO:0000313" key="4">
    <source>
        <dbReference type="Proteomes" id="UP000825258"/>
    </source>
</evidence>
<dbReference type="InterPro" id="IPR001296">
    <property type="entry name" value="Glyco_trans_1"/>
</dbReference>
<keyword evidence="1" id="KW-0812">Transmembrane</keyword>